<evidence type="ECO:0000313" key="5">
    <source>
        <dbReference type="EMBL" id="SVC72763.1"/>
    </source>
</evidence>
<dbReference type="SUPFAM" id="SSF51621">
    <property type="entry name" value="Phosphoenolpyruvate/pyruvate domain"/>
    <property type="match status" value="1"/>
</dbReference>
<dbReference type="InterPro" id="IPR005000">
    <property type="entry name" value="Aldolase/citrate-lyase_domain"/>
</dbReference>
<proteinExistence type="predicted"/>
<dbReference type="PIRSF" id="PIRSF015582">
    <property type="entry name" value="Cit_lyase_B"/>
    <property type="match status" value="1"/>
</dbReference>
<dbReference type="PANTHER" id="PTHR32308:SF0">
    <property type="entry name" value="HPCH_HPAI ALDOLASE_CITRATE LYASE DOMAIN-CONTAINING PROTEIN"/>
    <property type="match status" value="1"/>
</dbReference>
<dbReference type="GO" id="GO:0003824">
    <property type="term" value="F:catalytic activity"/>
    <property type="evidence" value="ECO:0007669"/>
    <property type="project" value="InterPro"/>
</dbReference>
<gene>
    <name evidence="5" type="ORF">METZ01_LOCUS325617</name>
</gene>
<evidence type="ECO:0000256" key="1">
    <source>
        <dbReference type="ARBA" id="ARBA00001946"/>
    </source>
</evidence>
<name>A0A382PH89_9ZZZZ</name>
<feature type="domain" description="HpcH/HpaI aldolase/citrate lyase" evidence="4">
    <location>
        <begin position="10"/>
        <end position="221"/>
    </location>
</feature>
<organism evidence="5">
    <name type="scientific">marine metagenome</name>
    <dbReference type="NCBI Taxonomy" id="408172"/>
    <lineage>
        <taxon>unclassified sequences</taxon>
        <taxon>metagenomes</taxon>
        <taxon>ecological metagenomes</taxon>
    </lineage>
</organism>
<keyword evidence="2" id="KW-0479">Metal-binding</keyword>
<dbReference type="GO" id="GO:0006107">
    <property type="term" value="P:oxaloacetate metabolic process"/>
    <property type="evidence" value="ECO:0007669"/>
    <property type="project" value="TreeGrafter"/>
</dbReference>
<accession>A0A382PH89</accession>
<keyword evidence="3" id="KW-0460">Magnesium</keyword>
<dbReference type="Gene3D" id="3.20.20.60">
    <property type="entry name" value="Phosphoenolpyruvate-binding domains"/>
    <property type="match status" value="1"/>
</dbReference>
<dbReference type="Pfam" id="PF03328">
    <property type="entry name" value="HpcH_HpaI"/>
    <property type="match status" value="1"/>
</dbReference>
<sequence>MSTDPAFAMRSLLFAPGNRADVLAKLPRSAPSAAVIDLEDAVPPGHKSEARAVAHQVAPSLVEQVRLLVRVNAPDTDHFAADVLDGLPPGLTGVVVPKLESAEAVDAVSAALDAAGHAGLAIVAGLETVAGVVDARSVTTHPRVRWCYFGAEDYVADLGGVRTASNQEVATARAQVGQAARLGGVQAVDMAVVDFGDDSRFRREATEARALGFAGKLCIHPAQVPLANEAFLPTDAELSWAREVDAAYREAIGRGEAAISVRGEMVDEPVARRARALLATDG</sequence>
<dbReference type="InterPro" id="IPR015813">
    <property type="entry name" value="Pyrv/PenolPyrv_kinase-like_dom"/>
</dbReference>
<evidence type="ECO:0000256" key="2">
    <source>
        <dbReference type="ARBA" id="ARBA00022723"/>
    </source>
</evidence>
<evidence type="ECO:0000256" key="3">
    <source>
        <dbReference type="ARBA" id="ARBA00022842"/>
    </source>
</evidence>
<dbReference type="AlphaFoldDB" id="A0A382PH89"/>
<dbReference type="InterPro" id="IPR011206">
    <property type="entry name" value="Citrate_lyase_beta/mcl1/mcl2"/>
</dbReference>
<dbReference type="GO" id="GO:0000287">
    <property type="term" value="F:magnesium ion binding"/>
    <property type="evidence" value="ECO:0007669"/>
    <property type="project" value="TreeGrafter"/>
</dbReference>
<dbReference type="PANTHER" id="PTHR32308">
    <property type="entry name" value="LYASE BETA SUBUNIT, PUTATIVE (AFU_ORTHOLOGUE AFUA_4G13030)-RELATED"/>
    <property type="match status" value="1"/>
</dbReference>
<protein>
    <recommendedName>
        <fullName evidence="4">HpcH/HpaI aldolase/citrate lyase domain-containing protein</fullName>
    </recommendedName>
</protein>
<comment type="cofactor">
    <cofactor evidence="1">
        <name>Mg(2+)</name>
        <dbReference type="ChEBI" id="CHEBI:18420"/>
    </cofactor>
</comment>
<reference evidence="5" key="1">
    <citation type="submission" date="2018-05" db="EMBL/GenBank/DDBJ databases">
        <authorList>
            <person name="Lanie J.A."/>
            <person name="Ng W.-L."/>
            <person name="Kazmierczak K.M."/>
            <person name="Andrzejewski T.M."/>
            <person name="Davidsen T.M."/>
            <person name="Wayne K.J."/>
            <person name="Tettelin H."/>
            <person name="Glass J.I."/>
            <person name="Rusch D."/>
            <person name="Podicherti R."/>
            <person name="Tsui H.-C.T."/>
            <person name="Winkler M.E."/>
        </authorList>
    </citation>
    <scope>NUCLEOTIDE SEQUENCE</scope>
</reference>
<evidence type="ECO:0000259" key="4">
    <source>
        <dbReference type="Pfam" id="PF03328"/>
    </source>
</evidence>
<dbReference type="InterPro" id="IPR040442">
    <property type="entry name" value="Pyrv_kinase-like_dom_sf"/>
</dbReference>
<dbReference type="EMBL" id="UINC01107409">
    <property type="protein sequence ID" value="SVC72763.1"/>
    <property type="molecule type" value="Genomic_DNA"/>
</dbReference>